<dbReference type="EMBL" id="BGZK01000460">
    <property type="protein sequence ID" value="GBP44872.1"/>
    <property type="molecule type" value="Genomic_DNA"/>
</dbReference>
<sequence length="109" mass="12662">MEGDSRAELERKGIELFAMVSAREKRNRFTFSPKNRQLLQLRGDCNALLYLDYTAAAIVYIKVWLNEGRIENFEFYGRDARPRSMLMTYVALDSGLTSWDPSGRVHRPL</sequence>
<protein>
    <submittedName>
        <fullName evidence="1">Uncharacterized protein</fullName>
    </submittedName>
</protein>
<dbReference type="Proteomes" id="UP000299102">
    <property type="component" value="Unassembled WGS sequence"/>
</dbReference>
<evidence type="ECO:0000313" key="2">
    <source>
        <dbReference type="Proteomes" id="UP000299102"/>
    </source>
</evidence>
<evidence type="ECO:0000313" key="1">
    <source>
        <dbReference type="EMBL" id="GBP44872.1"/>
    </source>
</evidence>
<organism evidence="1 2">
    <name type="scientific">Eumeta variegata</name>
    <name type="common">Bagworm moth</name>
    <name type="synonym">Eumeta japonica</name>
    <dbReference type="NCBI Taxonomy" id="151549"/>
    <lineage>
        <taxon>Eukaryota</taxon>
        <taxon>Metazoa</taxon>
        <taxon>Ecdysozoa</taxon>
        <taxon>Arthropoda</taxon>
        <taxon>Hexapoda</taxon>
        <taxon>Insecta</taxon>
        <taxon>Pterygota</taxon>
        <taxon>Neoptera</taxon>
        <taxon>Endopterygota</taxon>
        <taxon>Lepidoptera</taxon>
        <taxon>Glossata</taxon>
        <taxon>Ditrysia</taxon>
        <taxon>Tineoidea</taxon>
        <taxon>Psychidae</taxon>
        <taxon>Oiketicinae</taxon>
        <taxon>Eumeta</taxon>
    </lineage>
</organism>
<proteinExistence type="predicted"/>
<gene>
    <name evidence="1" type="ORF">EVAR_24785_1</name>
</gene>
<comment type="caution">
    <text evidence="1">The sequence shown here is derived from an EMBL/GenBank/DDBJ whole genome shotgun (WGS) entry which is preliminary data.</text>
</comment>
<reference evidence="1 2" key="1">
    <citation type="journal article" date="2019" name="Commun. Biol.">
        <title>The bagworm genome reveals a unique fibroin gene that provides high tensile strength.</title>
        <authorList>
            <person name="Kono N."/>
            <person name="Nakamura H."/>
            <person name="Ohtoshi R."/>
            <person name="Tomita M."/>
            <person name="Numata K."/>
            <person name="Arakawa K."/>
        </authorList>
    </citation>
    <scope>NUCLEOTIDE SEQUENCE [LARGE SCALE GENOMIC DNA]</scope>
</reference>
<name>A0A4C1W2U4_EUMVA</name>
<keyword evidence="2" id="KW-1185">Reference proteome</keyword>
<dbReference type="AlphaFoldDB" id="A0A4C1W2U4"/>
<accession>A0A4C1W2U4</accession>